<reference evidence="3 4" key="1">
    <citation type="submission" date="2019-02" db="EMBL/GenBank/DDBJ databases">
        <title>Sequencing the genomes of 1000 actinobacteria strains.</title>
        <authorList>
            <person name="Klenk H.-P."/>
        </authorList>
    </citation>
    <scope>NUCLEOTIDE SEQUENCE [LARGE SCALE GENOMIC DNA]</scope>
    <source>
        <strain evidence="3 4">DSM 45162</strain>
    </source>
</reference>
<dbReference type="Proteomes" id="UP000292564">
    <property type="component" value="Unassembled WGS sequence"/>
</dbReference>
<dbReference type="AlphaFoldDB" id="A0A4Q7ZUA2"/>
<evidence type="ECO:0000313" key="3">
    <source>
        <dbReference type="EMBL" id="RZU54481.1"/>
    </source>
</evidence>
<comment type="caution">
    <text evidence="3">The sequence shown here is derived from an EMBL/GenBank/DDBJ whole genome shotgun (WGS) entry which is preliminary data.</text>
</comment>
<feature type="compositionally biased region" description="Low complexity" evidence="1">
    <location>
        <begin position="1"/>
        <end position="12"/>
    </location>
</feature>
<keyword evidence="2" id="KW-1133">Transmembrane helix</keyword>
<proteinExistence type="predicted"/>
<dbReference type="OrthoDB" id="5180668at2"/>
<accession>A0A4Q7ZUA2</accession>
<feature type="transmembrane region" description="Helical" evidence="2">
    <location>
        <begin position="131"/>
        <end position="152"/>
    </location>
</feature>
<dbReference type="EMBL" id="SHKY01000001">
    <property type="protein sequence ID" value="RZU54481.1"/>
    <property type="molecule type" value="Genomic_DNA"/>
</dbReference>
<name>A0A4Q7ZUA2_9ACTN</name>
<sequence length="178" mass="18247">MYEQQPGAGQPGTYPPAGPPQGGGAGGAIAVTLKYHPIGFLLGLFKPPVHLNGHEVATGWGRHVIPVQPGQHHLHIHVPYLLPSRIGNADLAVPVQPGQTVELEYRAPMVAFMNGALGAPPQKYPGMAVTIVLLVIALIILLCVCGGFIAAATSGSGSSSMGLPTLDAARTVATGLLC</sequence>
<protein>
    <submittedName>
        <fullName evidence="3">Uncharacterized protein</fullName>
    </submittedName>
</protein>
<keyword evidence="2" id="KW-0812">Transmembrane</keyword>
<evidence type="ECO:0000256" key="1">
    <source>
        <dbReference type="SAM" id="MobiDB-lite"/>
    </source>
</evidence>
<dbReference type="RefSeq" id="WP_130512827.1">
    <property type="nucleotide sequence ID" value="NZ_SHKY01000001.1"/>
</dbReference>
<keyword evidence="4" id="KW-1185">Reference proteome</keyword>
<feature type="region of interest" description="Disordered" evidence="1">
    <location>
        <begin position="1"/>
        <end position="25"/>
    </location>
</feature>
<evidence type="ECO:0000313" key="4">
    <source>
        <dbReference type="Proteomes" id="UP000292564"/>
    </source>
</evidence>
<organism evidence="3 4">
    <name type="scientific">Krasilnikovia cinnamomea</name>
    <dbReference type="NCBI Taxonomy" id="349313"/>
    <lineage>
        <taxon>Bacteria</taxon>
        <taxon>Bacillati</taxon>
        <taxon>Actinomycetota</taxon>
        <taxon>Actinomycetes</taxon>
        <taxon>Micromonosporales</taxon>
        <taxon>Micromonosporaceae</taxon>
        <taxon>Krasilnikovia</taxon>
    </lineage>
</organism>
<evidence type="ECO:0000256" key="2">
    <source>
        <dbReference type="SAM" id="Phobius"/>
    </source>
</evidence>
<gene>
    <name evidence="3" type="ORF">EV385_6432</name>
</gene>
<keyword evidence="2" id="KW-0472">Membrane</keyword>